<dbReference type="Pfam" id="PF12833">
    <property type="entry name" value="HTH_18"/>
    <property type="match status" value="1"/>
</dbReference>
<dbReference type="PANTHER" id="PTHR43280:SF2">
    <property type="entry name" value="HTH-TYPE TRANSCRIPTIONAL REGULATOR EXSA"/>
    <property type="match status" value="1"/>
</dbReference>
<dbReference type="SUPFAM" id="SSF51215">
    <property type="entry name" value="Regulatory protein AraC"/>
    <property type="match status" value="1"/>
</dbReference>
<evidence type="ECO:0000313" key="5">
    <source>
        <dbReference type="EMBL" id="GGX31535.1"/>
    </source>
</evidence>
<dbReference type="GO" id="GO:0043565">
    <property type="term" value="F:sequence-specific DNA binding"/>
    <property type="evidence" value="ECO:0007669"/>
    <property type="project" value="InterPro"/>
</dbReference>
<evidence type="ECO:0000256" key="3">
    <source>
        <dbReference type="ARBA" id="ARBA00023163"/>
    </source>
</evidence>
<keyword evidence="3" id="KW-0804">Transcription</keyword>
<evidence type="ECO:0000256" key="2">
    <source>
        <dbReference type="ARBA" id="ARBA00023125"/>
    </source>
</evidence>
<dbReference type="AlphaFoldDB" id="A0A918N4R3"/>
<keyword evidence="2" id="KW-0238">DNA-binding</keyword>
<evidence type="ECO:0000256" key="1">
    <source>
        <dbReference type="ARBA" id="ARBA00023015"/>
    </source>
</evidence>
<keyword evidence="6" id="KW-1185">Reference proteome</keyword>
<dbReference type="InterPro" id="IPR009057">
    <property type="entry name" value="Homeodomain-like_sf"/>
</dbReference>
<dbReference type="PROSITE" id="PS00041">
    <property type="entry name" value="HTH_ARAC_FAMILY_1"/>
    <property type="match status" value="1"/>
</dbReference>
<dbReference type="GO" id="GO:0003700">
    <property type="term" value="F:DNA-binding transcription factor activity"/>
    <property type="evidence" value="ECO:0007669"/>
    <property type="project" value="InterPro"/>
</dbReference>
<dbReference type="PANTHER" id="PTHR43280">
    <property type="entry name" value="ARAC-FAMILY TRANSCRIPTIONAL REGULATOR"/>
    <property type="match status" value="1"/>
</dbReference>
<accession>A0A918N4R3</accession>
<keyword evidence="1" id="KW-0805">Transcription regulation</keyword>
<organism evidence="5 6">
    <name type="scientific">Aquimarina muelleri</name>
    <dbReference type="NCBI Taxonomy" id="279356"/>
    <lineage>
        <taxon>Bacteria</taxon>
        <taxon>Pseudomonadati</taxon>
        <taxon>Bacteroidota</taxon>
        <taxon>Flavobacteriia</taxon>
        <taxon>Flavobacteriales</taxon>
        <taxon>Flavobacteriaceae</taxon>
        <taxon>Aquimarina</taxon>
    </lineage>
</organism>
<proteinExistence type="predicted"/>
<comment type="caution">
    <text evidence="5">The sequence shown here is derived from an EMBL/GenBank/DDBJ whole genome shotgun (WGS) entry which is preliminary data.</text>
</comment>
<dbReference type="Proteomes" id="UP000601108">
    <property type="component" value="Unassembled WGS sequence"/>
</dbReference>
<dbReference type="SUPFAM" id="SSF46689">
    <property type="entry name" value="Homeodomain-like"/>
    <property type="match status" value="1"/>
</dbReference>
<dbReference type="InterPro" id="IPR018060">
    <property type="entry name" value="HTH_AraC"/>
</dbReference>
<dbReference type="PROSITE" id="PS01124">
    <property type="entry name" value="HTH_ARAC_FAMILY_2"/>
    <property type="match status" value="1"/>
</dbReference>
<dbReference type="RefSeq" id="WP_027413472.1">
    <property type="nucleotide sequence ID" value="NZ_BMWS01000032.1"/>
</dbReference>
<gene>
    <name evidence="5" type="ORF">GCM10007384_35680</name>
</gene>
<dbReference type="Gene3D" id="1.10.10.60">
    <property type="entry name" value="Homeodomain-like"/>
    <property type="match status" value="1"/>
</dbReference>
<dbReference type="InterPro" id="IPR037923">
    <property type="entry name" value="HTH-like"/>
</dbReference>
<evidence type="ECO:0000259" key="4">
    <source>
        <dbReference type="PROSITE" id="PS01124"/>
    </source>
</evidence>
<name>A0A918N4R3_9FLAO</name>
<protein>
    <submittedName>
        <fullName evidence="5">AraC family transcriptional regulator</fullName>
    </submittedName>
</protein>
<dbReference type="EMBL" id="BMWS01000032">
    <property type="protein sequence ID" value="GGX31535.1"/>
    <property type="molecule type" value="Genomic_DNA"/>
</dbReference>
<sequence>MKKLNDGEYFGSHKQKTQYNDFIITDTEYTHKKVDWHYHENSYFTYLLEGKLYEENKKESQYLSPGSLLFHNWQDAHYNIKPPEYTRGFHIELNKKWFDKYDISPIHFEGSINLQSPLIKEIMNKIFFETKINDPDSQLSMDMLLLDIFNKINQLENTKQSKNPTWVKKLTEILKKEPELCSSLPNISKILDIHPVHLSREFPKYFHTTLGDYIRKVKVNTAILLMTDKNLSMTQIGYASGFYDQSHFIASFKRMYNCTPSKFKKQISNVNFIQF</sequence>
<evidence type="ECO:0000313" key="6">
    <source>
        <dbReference type="Proteomes" id="UP000601108"/>
    </source>
</evidence>
<feature type="domain" description="HTH araC/xylS-type" evidence="4">
    <location>
        <begin position="168"/>
        <end position="266"/>
    </location>
</feature>
<reference evidence="5 6" key="1">
    <citation type="journal article" date="2014" name="Int. J. Syst. Evol. Microbiol.">
        <title>Complete genome sequence of Corynebacterium casei LMG S-19264T (=DSM 44701T), isolated from a smear-ripened cheese.</title>
        <authorList>
            <consortium name="US DOE Joint Genome Institute (JGI-PGF)"/>
            <person name="Walter F."/>
            <person name="Albersmeier A."/>
            <person name="Kalinowski J."/>
            <person name="Ruckert C."/>
        </authorList>
    </citation>
    <scope>NUCLEOTIDE SEQUENCE [LARGE SCALE GENOMIC DNA]</scope>
    <source>
        <strain evidence="5 6">KCTC 12285</strain>
    </source>
</reference>
<dbReference type="InterPro" id="IPR018062">
    <property type="entry name" value="HTH_AraC-typ_CS"/>
</dbReference>
<dbReference type="SMART" id="SM00342">
    <property type="entry name" value="HTH_ARAC"/>
    <property type="match status" value="1"/>
</dbReference>